<dbReference type="InParanoid" id="D8LQQ5"/>
<dbReference type="AlphaFoldDB" id="D8LQQ5"/>
<dbReference type="Proteomes" id="UP000002630">
    <property type="component" value="Linkage Group LG25"/>
</dbReference>
<organism evidence="1 2">
    <name type="scientific">Ectocarpus siliculosus</name>
    <name type="common">Brown alga</name>
    <name type="synonym">Conferva siliculosa</name>
    <dbReference type="NCBI Taxonomy" id="2880"/>
    <lineage>
        <taxon>Eukaryota</taxon>
        <taxon>Sar</taxon>
        <taxon>Stramenopiles</taxon>
        <taxon>Ochrophyta</taxon>
        <taxon>PX clade</taxon>
        <taxon>Phaeophyceae</taxon>
        <taxon>Ectocarpales</taxon>
        <taxon>Ectocarpaceae</taxon>
        <taxon>Ectocarpus</taxon>
    </lineage>
</organism>
<accession>D8LQQ5</accession>
<dbReference type="EMBL" id="FN648819">
    <property type="protein sequence ID" value="CBN74932.1"/>
    <property type="molecule type" value="Genomic_DNA"/>
</dbReference>
<protein>
    <submittedName>
        <fullName evidence="1">Uncharacterized protein</fullName>
    </submittedName>
</protein>
<sequence length="52" mass="5576">MPTSFRDCRSARTAGGVARCIQRGLLEEGGGTGCDDGSRFLKGKGGWVRRVF</sequence>
<evidence type="ECO:0000313" key="1">
    <source>
        <dbReference type="EMBL" id="CBN74932.1"/>
    </source>
</evidence>
<name>D8LQQ5_ECTSI</name>
<evidence type="ECO:0000313" key="2">
    <source>
        <dbReference type="Proteomes" id="UP000002630"/>
    </source>
</evidence>
<gene>
    <name evidence="1" type="ORF">Esi_0060_0027</name>
</gene>
<dbReference type="EMBL" id="FN649750">
    <property type="protein sequence ID" value="CBN74932.1"/>
    <property type="molecule type" value="Genomic_DNA"/>
</dbReference>
<keyword evidence="2" id="KW-1185">Reference proteome</keyword>
<proteinExistence type="predicted"/>
<reference evidence="1 2" key="1">
    <citation type="journal article" date="2010" name="Nature">
        <title>The Ectocarpus genome and the independent evolution of multicellularity in brown algae.</title>
        <authorList>
            <person name="Cock J.M."/>
            <person name="Sterck L."/>
            <person name="Rouze P."/>
            <person name="Scornet D."/>
            <person name="Allen A.E."/>
            <person name="Amoutzias G."/>
            <person name="Anthouard V."/>
            <person name="Artiguenave F."/>
            <person name="Aury J.M."/>
            <person name="Badger J.H."/>
            <person name="Beszteri B."/>
            <person name="Billiau K."/>
            <person name="Bonnet E."/>
            <person name="Bothwell J.H."/>
            <person name="Bowler C."/>
            <person name="Boyen C."/>
            <person name="Brownlee C."/>
            <person name="Carrano C.J."/>
            <person name="Charrier B."/>
            <person name="Cho G.Y."/>
            <person name="Coelho S.M."/>
            <person name="Collen J."/>
            <person name="Corre E."/>
            <person name="Da Silva C."/>
            <person name="Delage L."/>
            <person name="Delaroque N."/>
            <person name="Dittami S.M."/>
            <person name="Doulbeau S."/>
            <person name="Elias M."/>
            <person name="Farnham G."/>
            <person name="Gachon C.M."/>
            <person name="Gschloessl B."/>
            <person name="Heesch S."/>
            <person name="Jabbari K."/>
            <person name="Jubin C."/>
            <person name="Kawai H."/>
            <person name="Kimura K."/>
            <person name="Kloareg B."/>
            <person name="Kupper F.C."/>
            <person name="Lang D."/>
            <person name="Le Bail A."/>
            <person name="Leblanc C."/>
            <person name="Lerouge P."/>
            <person name="Lohr M."/>
            <person name="Lopez P.J."/>
            <person name="Martens C."/>
            <person name="Maumus F."/>
            <person name="Michel G."/>
            <person name="Miranda-Saavedra D."/>
            <person name="Morales J."/>
            <person name="Moreau H."/>
            <person name="Motomura T."/>
            <person name="Nagasato C."/>
            <person name="Napoli C.A."/>
            <person name="Nelson D.R."/>
            <person name="Nyvall-Collen P."/>
            <person name="Peters A.F."/>
            <person name="Pommier C."/>
            <person name="Potin P."/>
            <person name="Poulain J."/>
            <person name="Quesneville H."/>
            <person name="Read B."/>
            <person name="Rensing S.A."/>
            <person name="Ritter A."/>
            <person name="Rousvoal S."/>
            <person name="Samanta M."/>
            <person name="Samson G."/>
            <person name="Schroeder D.C."/>
            <person name="Segurens B."/>
            <person name="Strittmatter M."/>
            <person name="Tonon T."/>
            <person name="Tregear J.W."/>
            <person name="Valentin K."/>
            <person name="von Dassow P."/>
            <person name="Yamagishi T."/>
            <person name="Van de Peer Y."/>
            <person name="Wincker P."/>
        </authorList>
    </citation>
    <scope>NUCLEOTIDE SEQUENCE [LARGE SCALE GENOMIC DNA]</scope>
    <source>
        <strain evidence="2">Ec32 / CCAP1310/4</strain>
    </source>
</reference>